<dbReference type="GO" id="GO:0031146">
    <property type="term" value="P:SCF-dependent proteasomal ubiquitin-dependent protein catabolic process"/>
    <property type="evidence" value="ECO:0007669"/>
    <property type="project" value="TreeGrafter"/>
</dbReference>
<keyword evidence="1" id="KW-0833">Ubl conjugation pathway</keyword>
<dbReference type="EMBL" id="JALJAT010000001">
    <property type="protein sequence ID" value="KAK4475869.1"/>
    <property type="molecule type" value="Genomic_DNA"/>
</dbReference>
<proteinExistence type="predicted"/>
<sequence>MTSFAKACIDFSNNLKNLRFTKSNIPSTPSTVTVTTTSPTTTNSSVVLNFESGKVKTSVTNEYIVSITNGTTVSDSKANNQHFTTVSADDKQRFKKYPKNSEPVKCKSTHCTSDKSTTYDKFFPIPINITTSNQSSVNNTIDISSANRNIKIPNEKEDPSTLRKSVDTKLTQLNSQENSTIFTGMITLSQNRKNIIANESVHTDFMKSAISNHSDHLSNSKISNSLPNSPLPKHNFATGNKFSSKLSDDNNITNHKSIHNTNNLTNTPFTFKSTLSPTMTHRLTILARNYQNSIINNDNKSSFSGNDSNGFLYNRYSNNSTSSSSSPVPLHRGTTVAAIKQRLLSQGLRININIPVKKTSSTRYRDYIRRQKRGCPHTVESLWLNKNLMNNIFGYLTGAELIHTSTVCRIWYEFMCLDGFQNKICFVLNMRMLLREIENNHEVSKLNRCTDYKETAIDLNHDNYIPIPDDLLYRYLEDSIRVRIVSAVNRHLKTIKIVQLIERFSSLLYNILEMLLNSTHSVVSTSLLQSSTLESCCPQGNTRVMNTLTKNKTFDSRSLWASSENHSQWMNITGENNHSVYKTNGFLNSFQDIVKEQQQNRFIHDNNPVTTNDTIQKDPSLSSNSLSTLNETYIFEKLNDSKISIASYLSNSENAYSAYTHKFTHIIFKSCSILDQSISRFINLFPSVKQLEFECCNDFTELAFWSCLLPSIEHLTVFDCINVSDESMNAIGNLLPELKYLKFQAYHITDTALSYFSPKQRTNMHTMELIQCMDVTNQGIMTLAYTLNNLQILSLSGCSKLTDDGLDVICENLKCLLSLNLSWCSKITDSGLECVACDLILLKKLLLDRCTELTDLGISYLATMSSLQHLSVRWCINLSDGSIPHLLSTTGLNYLCLSGCKRISEDGLCTLARHPRLNYLELAHLPAATHPVKAYLNEHLPGCKLLC</sequence>
<reference evidence="2" key="1">
    <citation type="submission" date="2022-04" db="EMBL/GenBank/DDBJ databases">
        <authorList>
            <person name="Xu L."/>
            <person name="Lv Z."/>
        </authorList>
    </citation>
    <scope>NUCLEOTIDE SEQUENCE</scope>
    <source>
        <strain evidence="2">LV_2022a</strain>
    </source>
</reference>
<evidence type="ECO:0000313" key="3">
    <source>
        <dbReference type="Proteomes" id="UP001292079"/>
    </source>
</evidence>
<dbReference type="PANTHER" id="PTHR13318">
    <property type="entry name" value="PARTNER OF PAIRED, ISOFORM B-RELATED"/>
    <property type="match status" value="1"/>
</dbReference>
<dbReference type="InterPro" id="IPR036047">
    <property type="entry name" value="F-box-like_dom_sf"/>
</dbReference>
<name>A0AAE2D956_SCHME</name>
<dbReference type="Gene3D" id="3.80.10.10">
    <property type="entry name" value="Ribonuclease Inhibitor"/>
    <property type="match status" value="2"/>
</dbReference>
<dbReference type="InterPro" id="IPR032675">
    <property type="entry name" value="LRR_dom_sf"/>
</dbReference>
<dbReference type="GO" id="GO:0019005">
    <property type="term" value="C:SCF ubiquitin ligase complex"/>
    <property type="evidence" value="ECO:0007669"/>
    <property type="project" value="TreeGrafter"/>
</dbReference>
<reference evidence="2" key="2">
    <citation type="journal article" date="2023" name="Infect Dis Poverty">
        <title>Chromosome-scale genome of the human blood fluke Schistosoma mekongi and its implications for public health.</title>
        <authorList>
            <person name="Zhou M."/>
            <person name="Xu L."/>
            <person name="Xu D."/>
            <person name="Chen W."/>
            <person name="Khan J."/>
            <person name="Hu Y."/>
            <person name="Huang H."/>
            <person name="Wei H."/>
            <person name="Zhang Y."/>
            <person name="Chusongsang P."/>
            <person name="Tanasarnprasert K."/>
            <person name="Hu X."/>
            <person name="Limpanont Y."/>
            <person name="Lv Z."/>
        </authorList>
    </citation>
    <scope>NUCLEOTIDE SEQUENCE</scope>
    <source>
        <strain evidence="2">LV_2022a</strain>
    </source>
</reference>
<comment type="caution">
    <text evidence="2">The sequence shown here is derived from an EMBL/GenBank/DDBJ whole genome shotgun (WGS) entry which is preliminary data.</text>
</comment>
<gene>
    <name evidence="2" type="ORF">MN116_001117</name>
</gene>
<organism evidence="2 3">
    <name type="scientific">Schistosoma mekongi</name>
    <name type="common">Parasitic worm</name>
    <dbReference type="NCBI Taxonomy" id="38744"/>
    <lineage>
        <taxon>Eukaryota</taxon>
        <taxon>Metazoa</taxon>
        <taxon>Spiralia</taxon>
        <taxon>Lophotrochozoa</taxon>
        <taxon>Platyhelminthes</taxon>
        <taxon>Trematoda</taxon>
        <taxon>Digenea</taxon>
        <taxon>Strigeidida</taxon>
        <taxon>Schistosomatoidea</taxon>
        <taxon>Schistosomatidae</taxon>
        <taxon>Schistosoma</taxon>
    </lineage>
</organism>
<evidence type="ECO:0000256" key="1">
    <source>
        <dbReference type="ARBA" id="ARBA00022786"/>
    </source>
</evidence>
<dbReference type="SUPFAM" id="SSF81383">
    <property type="entry name" value="F-box domain"/>
    <property type="match status" value="1"/>
</dbReference>
<dbReference type="AlphaFoldDB" id="A0AAE2D956"/>
<protein>
    <submittedName>
        <fullName evidence="2">Uncharacterized protein</fullName>
    </submittedName>
</protein>
<dbReference type="SUPFAM" id="SSF52047">
    <property type="entry name" value="RNI-like"/>
    <property type="match status" value="1"/>
</dbReference>
<dbReference type="InterPro" id="IPR006553">
    <property type="entry name" value="Leu-rich_rpt_Cys-con_subtyp"/>
</dbReference>
<accession>A0AAE2D956</accession>
<keyword evidence="3" id="KW-1185">Reference proteome</keyword>
<evidence type="ECO:0000313" key="2">
    <source>
        <dbReference type="EMBL" id="KAK4475869.1"/>
    </source>
</evidence>
<dbReference type="Proteomes" id="UP001292079">
    <property type="component" value="Unassembled WGS sequence"/>
</dbReference>
<dbReference type="SMART" id="SM00367">
    <property type="entry name" value="LRR_CC"/>
    <property type="match status" value="6"/>
</dbReference>